<evidence type="ECO:0000313" key="8">
    <source>
        <dbReference type="EMBL" id="HGE75252.1"/>
    </source>
</evidence>
<dbReference type="Pfam" id="PF04029">
    <property type="entry name" value="2-ph_phosp"/>
    <property type="match status" value="1"/>
</dbReference>
<organism evidence="8">
    <name type="scientific">Mesoaciditoga lauensis</name>
    <dbReference type="NCBI Taxonomy" id="1495039"/>
    <lineage>
        <taxon>Bacteria</taxon>
        <taxon>Thermotogati</taxon>
        <taxon>Thermotogota</taxon>
        <taxon>Thermotogae</taxon>
        <taxon>Mesoaciditogales</taxon>
        <taxon>Mesoaciditogaceae</taxon>
        <taxon>Mesoaciditoga</taxon>
    </lineage>
</organism>
<name>A0A7V3REV2_9BACT</name>
<dbReference type="Gene3D" id="3.90.1560.10">
    <property type="entry name" value="ComB-like"/>
    <property type="match status" value="1"/>
</dbReference>
<keyword evidence="5" id="KW-0378">Hydrolase</keyword>
<comment type="cofactor">
    <cofactor evidence="1">
        <name>Mg(2+)</name>
        <dbReference type="ChEBI" id="CHEBI:18420"/>
    </cofactor>
</comment>
<evidence type="ECO:0000256" key="2">
    <source>
        <dbReference type="ARBA" id="ARBA00009997"/>
    </source>
</evidence>
<dbReference type="AlphaFoldDB" id="A0A7V3REV2"/>
<sequence>MRIEVLLVPVQKPRLDFYDLVVVIDTLRATTVISKALESGAMGVYPVRSISEARKIKGMVPSTILAGERKAFRIEGFDLGNSPSEFSPEKVSGKNVILTTTNGTKAVREFEKYGQVVAMALANLKAVVRYSDKFKNILVVCSGSHGEVSLEDTYTAGRYISFFEMPALNDGGIVALSLSKKDPVEILKSAHHGRYLSENGMEEDLEAAVVERDVIPILKEDSMNLKFFGGVK</sequence>
<evidence type="ECO:0000256" key="4">
    <source>
        <dbReference type="ARBA" id="ARBA00021948"/>
    </source>
</evidence>
<keyword evidence="6" id="KW-0460">Magnesium</keyword>
<comment type="catalytic activity">
    <reaction evidence="7">
        <text>(2R)-O-phospho-3-sulfolactate + H2O = (2R)-3-sulfolactate + phosphate</text>
        <dbReference type="Rhea" id="RHEA:23416"/>
        <dbReference type="ChEBI" id="CHEBI:15377"/>
        <dbReference type="ChEBI" id="CHEBI:15597"/>
        <dbReference type="ChEBI" id="CHEBI:43474"/>
        <dbReference type="ChEBI" id="CHEBI:58738"/>
        <dbReference type="EC" id="3.1.3.71"/>
    </reaction>
</comment>
<reference evidence="8" key="1">
    <citation type="journal article" date="2020" name="mSystems">
        <title>Genome- and Community-Level Interaction Insights into Carbon Utilization and Element Cycling Functions of Hydrothermarchaeota in Hydrothermal Sediment.</title>
        <authorList>
            <person name="Zhou Z."/>
            <person name="Liu Y."/>
            <person name="Xu W."/>
            <person name="Pan J."/>
            <person name="Luo Z.H."/>
            <person name="Li M."/>
        </authorList>
    </citation>
    <scope>NUCLEOTIDE SEQUENCE [LARGE SCALE GENOMIC DNA]</scope>
    <source>
        <strain evidence="8">SpSt-966</strain>
    </source>
</reference>
<comment type="caution">
    <text evidence="8">The sequence shown here is derived from an EMBL/GenBank/DDBJ whole genome shotgun (WGS) entry which is preliminary data.</text>
</comment>
<evidence type="ECO:0000256" key="5">
    <source>
        <dbReference type="ARBA" id="ARBA00022801"/>
    </source>
</evidence>
<evidence type="ECO:0000256" key="7">
    <source>
        <dbReference type="ARBA" id="ARBA00033711"/>
    </source>
</evidence>
<evidence type="ECO:0000256" key="6">
    <source>
        <dbReference type="ARBA" id="ARBA00022842"/>
    </source>
</evidence>
<dbReference type="SUPFAM" id="SSF142823">
    <property type="entry name" value="ComB-like"/>
    <property type="match status" value="1"/>
</dbReference>
<dbReference type="PANTHER" id="PTHR37311:SF1">
    <property type="entry name" value="2-PHOSPHOSULFOLACTATE PHOSPHATASE-RELATED"/>
    <property type="match status" value="1"/>
</dbReference>
<gene>
    <name evidence="8" type="ORF">ENX73_03920</name>
</gene>
<comment type="similarity">
    <text evidence="2">Belongs to the ComB family.</text>
</comment>
<dbReference type="EC" id="3.1.3.71" evidence="3"/>
<protein>
    <recommendedName>
        <fullName evidence="4">Probable 2-phosphosulfolactate phosphatase</fullName>
        <ecNumber evidence="3">3.1.3.71</ecNumber>
    </recommendedName>
</protein>
<evidence type="ECO:0000256" key="3">
    <source>
        <dbReference type="ARBA" id="ARBA00012953"/>
    </source>
</evidence>
<evidence type="ECO:0000256" key="1">
    <source>
        <dbReference type="ARBA" id="ARBA00001946"/>
    </source>
</evidence>
<dbReference type="InterPro" id="IPR005238">
    <property type="entry name" value="ComB-like"/>
</dbReference>
<dbReference type="PANTHER" id="PTHR37311">
    <property type="entry name" value="2-PHOSPHOSULFOLACTATE PHOSPHATASE-RELATED"/>
    <property type="match status" value="1"/>
</dbReference>
<proteinExistence type="inferred from homology"/>
<dbReference type="InterPro" id="IPR036702">
    <property type="entry name" value="ComB-like_sf"/>
</dbReference>
<dbReference type="GO" id="GO:0050545">
    <property type="term" value="F:sulfopyruvate decarboxylase activity"/>
    <property type="evidence" value="ECO:0007669"/>
    <property type="project" value="TreeGrafter"/>
</dbReference>
<dbReference type="EMBL" id="DTPE01000166">
    <property type="protein sequence ID" value="HGE75252.1"/>
    <property type="molecule type" value="Genomic_DNA"/>
</dbReference>
<dbReference type="GO" id="GO:0000287">
    <property type="term" value="F:magnesium ion binding"/>
    <property type="evidence" value="ECO:0007669"/>
    <property type="project" value="InterPro"/>
</dbReference>
<accession>A0A7V3REV2</accession>
<dbReference type="GO" id="GO:0050532">
    <property type="term" value="F:2-phosphosulfolactate phosphatase activity"/>
    <property type="evidence" value="ECO:0007669"/>
    <property type="project" value="UniProtKB-EC"/>
</dbReference>